<evidence type="ECO:0000256" key="4">
    <source>
        <dbReference type="ARBA" id="ARBA00022989"/>
    </source>
</evidence>
<dbReference type="InterPro" id="IPR036259">
    <property type="entry name" value="MFS_trans_sf"/>
</dbReference>
<keyword evidence="5 6" id="KW-0472">Membrane</keyword>
<keyword evidence="2" id="KW-1003">Cell membrane</keyword>
<keyword evidence="9" id="KW-1185">Reference proteome</keyword>
<dbReference type="CDD" id="cd17324">
    <property type="entry name" value="MFS_NepI_like"/>
    <property type="match status" value="1"/>
</dbReference>
<dbReference type="InterPro" id="IPR011701">
    <property type="entry name" value="MFS"/>
</dbReference>
<feature type="transmembrane region" description="Helical" evidence="6">
    <location>
        <begin position="220"/>
        <end position="248"/>
    </location>
</feature>
<dbReference type="PANTHER" id="PTHR43124">
    <property type="entry name" value="PURINE EFFLUX PUMP PBUE"/>
    <property type="match status" value="1"/>
</dbReference>
<evidence type="ECO:0000256" key="5">
    <source>
        <dbReference type="ARBA" id="ARBA00023136"/>
    </source>
</evidence>
<dbReference type="PANTHER" id="PTHR43124:SF5">
    <property type="entry name" value="PURINE RIBONUCLEOSIDE EFFLUX PUMP NEPI"/>
    <property type="match status" value="1"/>
</dbReference>
<dbReference type="Proteomes" id="UP001526201">
    <property type="component" value="Unassembled WGS sequence"/>
</dbReference>
<evidence type="ECO:0000256" key="3">
    <source>
        <dbReference type="ARBA" id="ARBA00022692"/>
    </source>
</evidence>
<evidence type="ECO:0000313" key="8">
    <source>
        <dbReference type="EMBL" id="MCV7225795.1"/>
    </source>
</evidence>
<feature type="transmembrane region" description="Helical" evidence="6">
    <location>
        <begin position="26"/>
        <end position="50"/>
    </location>
</feature>
<feature type="transmembrane region" description="Helical" evidence="6">
    <location>
        <begin position="149"/>
        <end position="169"/>
    </location>
</feature>
<evidence type="ECO:0000256" key="1">
    <source>
        <dbReference type="ARBA" id="ARBA00004651"/>
    </source>
</evidence>
<accession>A0ABT3C8M1</accession>
<evidence type="ECO:0000256" key="2">
    <source>
        <dbReference type="ARBA" id="ARBA00022475"/>
    </source>
</evidence>
<sequence>MAVTSPSSTTLVDPVHGGLRQHRAGLLSLAMASCLAVTTEMLPVGLLPAIGQSFRITDSVTGLLVSLYAVMVASLAVPLTVATARFARKPLLLATVLCYAISNVIVALAPTFAVLAAGRAIGGTTHALFFSLCIGYVPRLVTGAQVGRALAIATGGATAGFIVGVPLATSLGTALGWRVSFTGLAALSLLTLALVAKLLPPVSNEAPVRPVQNHSGRAALTAVVASNSLTYLGQFTLYTFVSVLFLAAGARPAFVGPLLLLCGVCGLAGLAYAAKNLDRRPRRTMGVGLGLSIVAILVLGAGFPLLVPVIVAAAIWNGVFGGVPSIYQACAVRTHAVAPELAGAWVNASANFGIAGGAAIGAALLPLTGLSGLPWVAAALIGAGLAVSMLARRAFPTRPV</sequence>
<dbReference type="InterPro" id="IPR020846">
    <property type="entry name" value="MFS_dom"/>
</dbReference>
<dbReference type="Pfam" id="PF07690">
    <property type="entry name" value="MFS_1"/>
    <property type="match status" value="1"/>
</dbReference>
<feature type="transmembrane region" description="Helical" evidence="6">
    <location>
        <begin position="254"/>
        <end position="274"/>
    </location>
</feature>
<proteinExistence type="predicted"/>
<evidence type="ECO:0000256" key="6">
    <source>
        <dbReference type="SAM" id="Phobius"/>
    </source>
</evidence>
<evidence type="ECO:0000313" key="9">
    <source>
        <dbReference type="Proteomes" id="UP001526201"/>
    </source>
</evidence>
<feature type="domain" description="Major facilitator superfamily (MFS) profile" evidence="7">
    <location>
        <begin position="25"/>
        <end position="396"/>
    </location>
</feature>
<feature type="transmembrane region" description="Helical" evidence="6">
    <location>
        <begin position="373"/>
        <end position="391"/>
    </location>
</feature>
<feature type="transmembrane region" description="Helical" evidence="6">
    <location>
        <begin position="344"/>
        <end position="367"/>
    </location>
</feature>
<feature type="transmembrane region" description="Helical" evidence="6">
    <location>
        <begin position="62"/>
        <end position="84"/>
    </location>
</feature>
<dbReference type="Gene3D" id="1.20.1250.20">
    <property type="entry name" value="MFS general substrate transporter like domains"/>
    <property type="match status" value="1"/>
</dbReference>
<feature type="transmembrane region" description="Helical" evidence="6">
    <location>
        <begin position="91"/>
        <end position="114"/>
    </location>
</feature>
<evidence type="ECO:0000259" key="7">
    <source>
        <dbReference type="PROSITE" id="PS50850"/>
    </source>
</evidence>
<dbReference type="InterPro" id="IPR050189">
    <property type="entry name" value="MFS_Efflux_Transporters"/>
</dbReference>
<dbReference type="SUPFAM" id="SSF103473">
    <property type="entry name" value="MFS general substrate transporter"/>
    <property type="match status" value="1"/>
</dbReference>
<keyword evidence="3 6" id="KW-0812">Transmembrane</keyword>
<comment type="subcellular location">
    <subcellularLocation>
        <location evidence="1">Cell membrane</location>
        <topology evidence="1">Multi-pass membrane protein</topology>
    </subcellularLocation>
</comment>
<protein>
    <submittedName>
        <fullName evidence="8">MFS transporter</fullName>
    </submittedName>
</protein>
<feature type="transmembrane region" description="Helical" evidence="6">
    <location>
        <begin position="313"/>
        <end position="332"/>
    </location>
</feature>
<reference evidence="8 9" key="1">
    <citation type="journal article" date="2022" name="BMC Genomics">
        <title>Comparative genome analysis of mycobacteria focusing on tRNA and non-coding RNA.</title>
        <authorList>
            <person name="Behra P.R.K."/>
            <person name="Pettersson B.M.F."/>
            <person name="Ramesh M."/>
            <person name="Das S."/>
            <person name="Dasgupta S."/>
            <person name="Kirsebom L.A."/>
        </authorList>
    </citation>
    <scope>NUCLEOTIDE SEQUENCE [LARGE SCALE GENOMIC DNA]</scope>
    <source>
        <strain evidence="8 9">DSM 44078</strain>
    </source>
</reference>
<feature type="transmembrane region" description="Helical" evidence="6">
    <location>
        <begin position="175"/>
        <end position="199"/>
    </location>
</feature>
<gene>
    <name evidence="8" type="ORF">H7J73_07090</name>
</gene>
<keyword evidence="4 6" id="KW-1133">Transmembrane helix</keyword>
<dbReference type="PROSITE" id="PS50850">
    <property type="entry name" value="MFS"/>
    <property type="match status" value="1"/>
</dbReference>
<name>A0ABT3C8M1_9MYCO</name>
<dbReference type="EMBL" id="JACKTY010000018">
    <property type="protein sequence ID" value="MCV7225795.1"/>
    <property type="molecule type" value="Genomic_DNA"/>
</dbReference>
<feature type="transmembrane region" description="Helical" evidence="6">
    <location>
        <begin position="120"/>
        <end position="137"/>
    </location>
</feature>
<feature type="transmembrane region" description="Helical" evidence="6">
    <location>
        <begin position="286"/>
        <end position="307"/>
    </location>
</feature>
<comment type="caution">
    <text evidence="8">The sequence shown here is derived from an EMBL/GenBank/DDBJ whole genome shotgun (WGS) entry which is preliminary data.</text>
</comment>
<organism evidence="8 9">
    <name type="scientific">Mycolicibacterium komossense</name>
    <dbReference type="NCBI Taxonomy" id="1779"/>
    <lineage>
        <taxon>Bacteria</taxon>
        <taxon>Bacillati</taxon>
        <taxon>Actinomycetota</taxon>
        <taxon>Actinomycetes</taxon>
        <taxon>Mycobacteriales</taxon>
        <taxon>Mycobacteriaceae</taxon>
        <taxon>Mycolicibacterium</taxon>
    </lineage>
</organism>